<evidence type="ECO:0000256" key="1">
    <source>
        <dbReference type="ARBA" id="ARBA00022723"/>
    </source>
</evidence>
<comment type="caution">
    <text evidence="5">The sequence shown here is derived from an EMBL/GenBank/DDBJ whole genome shotgun (WGS) entry which is preliminary data.</text>
</comment>
<protein>
    <submittedName>
        <fullName evidence="5">HD domain-containing protein</fullName>
    </submittedName>
</protein>
<evidence type="ECO:0000256" key="2">
    <source>
        <dbReference type="ARBA" id="ARBA00022801"/>
    </source>
</evidence>
<dbReference type="InterPro" id="IPR006483">
    <property type="entry name" value="CRISPR-assoc_Cas3_HD"/>
</dbReference>
<evidence type="ECO:0000313" key="5">
    <source>
        <dbReference type="EMBL" id="MDA2803285.1"/>
    </source>
</evidence>
<organism evidence="5 6">
    <name type="scientific">Nocardiopsis suaedae</name>
    <dbReference type="NCBI Taxonomy" id="3018444"/>
    <lineage>
        <taxon>Bacteria</taxon>
        <taxon>Bacillati</taxon>
        <taxon>Actinomycetota</taxon>
        <taxon>Actinomycetes</taxon>
        <taxon>Streptosporangiales</taxon>
        <taxon>Nocardiopsidaceae</taxon>
        <taxon>Nocardiopsis</taxon>
    </lineage>
</organism>
<feature type="domain" description="HD Cas3-type" evidence="4">
    <location>
        <begin position="5"/>
        <end position="187"/>
    </location>
</feature>
<dbReference type="InterPro" id="IPR038257">
    <property type="entry name" value="CRISPR-assoc_Cas3_HD_sf"/>
</dbReference>
<dbReference type="Pfam" id="PF18019">
    <property type="entry name" value="Cas3_HD"/>
    <property type="match status" value="1"/>
</dbReference>
<reference evidence="5" key="1">
    <citation type="submission" date="2023-01" db="EMBL/GenBank/DDBJ databases">
        <title>Draft genome sequence of Nocardiopsis sp. LSu2-4 isolated from halophytes.</title>
        <authorList>
            <person name="Duangmal K."/>
            <person name="Chantavorakit T."/>
        </authorList>
    </citation>
    <scope>NUCLEOTIDE SEQUENCE</scope>
    <source>
        <strain evidence="5">LSu2-4</strain>
    </source>
</reference>
<evidence type="ECO:0000256" key="3">
    <source>
        <dbReference type="ARBA" id="ARBA00023118"/>
    </source>
</evidence>
<proteinExistence type="predicted"/>
<dbReference type="Proteomes" id="UP001165685">
    <property type="component" value="Unassembled WGS sequence"/>
</dbReference>
<name>A0ABT4TFT1_9ACTN</name>
<gene>
    <name evidence="5" type="ORF">O4U47_02070</name>
</gene>
<dbReference type="EMBL" id="JAQFWP010000002">
    <property type="protein sequence ID" value="MDA2803285.1"/>
    <property type="molecule type" value="Genomic_DNA"/>
</dbReference>
<evidence type="ECO:0000313" key="6">
    <source>
        <dbReference type="Proteomes" id="UP001165685"/>
    </source>
</evidence>
<evidence type="ECO:0000259" key="4">
    <source>
        <dbReference type="Pfam" id="PF18019"/>
    </source>
</evidence>
<sequence length="410" mass="43299">MSESGLPLAAHMVESMDAADALWDGYLSPAFREGLAADIGEGSARALYRWLSALSGLGRCTPGYQRLHAARYSGDPAVAPVPVAPRTGRHERASSYLTALFLREEGWSREAAEWAGYAVGGWRVNVLREAADSEEWGGAEWRALQRDLFHGMTGAAGFPLESLAWHVPSPGVQLACSGAVILADRVAAQGGELPAAAPPALADLSAPGGGTGDPRVHEAALEAAFEMETPGLLLIASPDGTEAAFAAAEVLAAKFGLDGFFYALPTQEALDAAADRVVGERRRSLNGMGTLEQLRLDQADTTDPRMMLRQLTLVTRAVIIDAADTSATSADTAAVPAPRRARRLPRAVPPALSWLGEHGVPAVLLTPDLGEGERGALFEAYTGDLLVRPRQGTSPRITWATAPQRRSRAA</sequence>
<dbReference type="RefSeq" id="WP_270675596.1">
    <property type="nucleotide sequence ID" value="NZ_JAQFWP010000002.1"/>
</dbReference>
<keyword evidence="1" id="KW-0479">Metal-binding</keyword>
<keyword evidence="6" id="KW-1185">Reference proteome</keyword>
<keyword evidence="2" id="KW-0378">Hydrolase</keyword>
<accession>A0ABT4TFT1</accession>
<dbReference type="Gene3D" id="1.10.3210.30">
    <property type="match status" value="1"/>
</dbReference>
<keyword evidence="3" id="KW-0051">Antiviral defense</keyword>